<evidence type="ECO:0000313" key="1">
    <source>
        <dbReference type="EMBL" id="RLM20080.1"/>
    </source>
</evidence>
<dbReference type="RefSeq" id="WP_039280041.1">
    <property type="nucleotide sequence ID" value="NZ_MJLZ01000043.1"/>
</dbReference>
<dbReference type="OrthoDB" id="5674026at2"/>
<dbReference type="InterPro" id="IPR008514">
    <property type="entry name" value="T6SS_Hcp"/>
</dbReference>
<gene>
    <name evidence="1" type="ORF">BIY29_15720</name>
</gene>
<dbReference type="Proteomes" id="UP000285648">
    <property type="component" value="Unassembled WGS sequence"/>
</dbReference>
<accession>A0A421DKI6</accession>
<proteinExistence type="predicted"/>
<dbReference type="SUPFAM" id="SSF141452">
    <property type="entry name" value="Hcp1-like"/>
    <property type="match status" value="1"/>
</dbReference>
<reference evidence="1 2" key="1">
    <citation type="submission" date="2016-09" db="EMBL/GenBank/DDBJ databases">
        <authorList>
            <person name="Doonan J."/>
            <person name="Pachebat J.A."/>
            <person name="Golyshin P.N."/>
            <person name="Denman S."/>
            <person name="Mcdonald J.E."/>
        </authorList>
    </citation>
    <scope>NUCLEOTIDE SEQUENCE [LARGE SCALE GENOMIC DNA]</scope>
    <source>
        <strain evidence="1 2">NCPPB 3934</strain>
    </source>
</reference>
<dbReference type="PANTHER" id="PTHR34319">
    <property type="entry name" value="MAJOR EXPORTED PROTEIN"/>
    <property type="match status" value="1"/>
</dbReference>
<dbReference type="InterPro" id="IPR036624">
    <property type="entry name" value="Hcp1-lik_sf"/>
</dbReference>
<dbReference type="PANTHER" id="PTHR34319:SF7">
    <property type="entry name" value="HNH ENDONUCLEASE DOMAIN-CONTAINING PROTEIN"/>
    <property type="match status" value="1"/>
</dbReference>
<dbReference type="NCBIfam" id="TIGR03344">
    <property type="entry name" value="VI_effect_Hcp1"/>
    <property type="match status" value="1"/>
</dbReference>
<dbReference type="InterPro" id="IPR052947">
    <property type="entry name" value="T6SS_Hcp1_domain"/>
</dbReference>
<dbReference type="Pfam" id="PF05638">
    <property type="entry name" value="T6SS_HCP"/>
    <property type="match status" value="1"/>
</dbReference>
<dbReference type="EMBL" id="MJLZ01000043">
    <property type="protein sequence ID" value="RLM20080.1"/>
    <property type="molecule type" value="Genomic_DNA"/>
</dbReference>
<sequence>MANLIYLKLTGIKQGLISAGCSSADSIGNKYQASHEDEIFVYELMNQITRQDNVSLSPVEIRKPIDKATPLLAQALNGNEKLTCEFFFYRTSQSGGNELYFKMVLRDAVINDIRFFAPNSLTHNELQPQENISFKFASIEWEHVVARTSSYILWKDVEY</sequence>
<dbReference type="Gene3D" id="2.30.110.20">
    <property type="entry name" value="Hcp1-like"/>
    <property type="match status" value="1"/>
</dbReference>
<protein>
    <submittedName>
        <fullName evidence="1">Type VI secretion system protein</fullName>
    </submittedName>
</protein>
<evidence type="ECO:0000313" key="2">
    <source>
        <dbReference type="Proteomes" id="UP000285648"/>
    </source>
</evidence>
<keyword evidence="2" id="KW-1185">Reference proteome</keyword>
<dbReference type="AlphaFoldDB" id="A0A421DKI6"/>
<name>A0A421DKI6_9GAMM</name>
<organism evidence="1 2">
    <name type="scientific">Brenneria alni</name>
    <dbReference type="NCBI Taxonomy" id="71656"/>
    <lineage>
        <taxon>Bacteria</taxon>
        <taxon>Pseudomonadati</taxon>
        <taxon>Pseudomonadota</taxon>
        <taxon>Gammaproteobacteria</taxon>
        <taxon>Enterobacterales</taxon>
        <taxon>Pectobacteriaceae</taxon>
        <taxon>Brenneria</taxon>
    </lineage>
</organism>
<dbReference type="GeneID" id="67792927"/>
<comment type="caution">
    <text evidence="1">The sequence shown here is derived from an EMBL/GenBank/DDBJ whole genome shotgun (WGS) entry which is preliminary data.</text>
</comment>